<dbReference type="GO" id="GO:0005829">
    <property type="term" value="C:cytosol"/>
    <property type="evidence" value="ECO:0007669"/>
    <property type="project" value="TreeGrafter"/>
</dbReference>
<dbReference type="GO" id="GO:0005634">
    <property type="term" value="C:nucleus"/>
    <property type="evidence" value="ECO:0007669"/>
    <property type="project" value="TreeGrafter"/>
</dbReference>
<keyword evidence="5" id="KW-1185">Reference proteome</keyword>
<dbReference type="PROSITE" id="PS51203">
    <property type="entry name" value="CS"/>
    <property type="match status" value="1"/>
</dbReference>
<accession>A0A8H7EUG1</accession>
<proteinExistence type="inferred from homology"/>
<dbReference type="EMBL" id="JABAYA010000046">
    <property type="protein sequence ID" value="KAF7727953.1"/>
    <property type="molecule type" value="Genomic_DNA"/>
</dbReference>
<reference evidence="4" key="1">
    <citation type="submission" date="2020-01" db="EMBL/GenBank/DDBJ databases">
        <title>Genome Sequencing of Three Apophysomyces-Like Fungal Strains Confirms a Novel Fungal Genus in the Mucoromycota with divergent Burkholderia-like Endosymbiotic Bacteria.</title>
        <authorList>
            <person name="Stajich J.E."/>
            <person name="Macias A.M."/>
            <person name="Carter-House D."/>
            <person name="Lovett B."/>
            <person name="Kasson L.R."/>
            <person name="Berry K."/>
            <person name="Grigoriev I."/>
            <person name="Chang Y."/>
            <person name="Spatafora J."/>
            <person name="Kasson M.T."/>
        </authorList>
    </citation>
    <scope>NUCLEOTIDE SEQUENCE</scope>
    <source>
        <strain evidence="4">NRRL A-21654</strain>
    </source>
</reference>
<evidence type="ECO:0000256" key="1">
    <source>
        <dbReference type="ARBA" id="ARBA00025733"/>
    </source>
</evidence>
<dbReference type="Gene3D" id="2.60.40.790">
    <property type="match status" value="1"/>
</dbReference>
<dbReference type="FunFam" id="2.60.40.790:FF:000013">
    <property type="entry name" value="Very-long-chain (3R)-3-hydroxyacyl-CoA dehydratase"/>
    <property type="match status" value="1"/>
</dbReference>
<dbReference type="AlphaFoldDB" id="A0A8H7EUG1"/>
<dbReference type="PANTHER" id="PTHR22932:SF1">
    <property type="entry name" value="CO-CHAPERONE PROTEIN DAF-41"/>
    <property type="match status" value="1"/>
</dbReference>
<dbReference type="CDD" id="cd06465">
    <property type="entry name" value="p23_hB-ind1_like"/>
    <property type="match status" value="1"/>
</dbReference>
<sequence length="155" mass="17916">MAHHPSILWAERKDHLIITVEVPDLTDPQVEIKSDRFHFKGKDKDQQLYEAEFEFIKPVKEEKVEKILTGRNLTINISKAEEGFWEHLQKGPKPTYLKVDFSKWVDKDDDDDAKKDMLGGMDFSDLIAQAGGNYPVIDDTDVEEKVKGKEKDKEN</sequence>
<dbReference type="SUPFAM" id="SSF49764">
    <property type="entry name" value="HSP20-like chaperones"/>
    <property type="match status" value="1"/>
</dbReference>
<dbReference type="GO" id="GO:0051087">
    <property type="term" value="F:protein-folding chaperone binding"/>
    <property type="evidence" value="ECO:0007669"/>
    <property type="project" value="TreeGrafter"/>
</dbReference>
<protein>
    <recommendedName>
        <fullName evidence="3">CS domain-containing protein</fullName>
    </recommendedName>
</protein>
<dbReference type="GO" id="GO:0051879">
    <property type="term" value="F:Hsp90 protein binding"/>
    <property type="evidence" value="ECO:0007669"/>
    <property type="project" value="InterPro"/>
</dbReference>
<name>A0A8H7EUG1_9FUNG</name>
<evidence type="ECO:0000256" key="2">
    <source>
        <dbReference type="SAM" id="MobiDB-lite"/>
    </source>
</evidence>
<evidence type="ECO:0000259" key="3">
    <source>
        <dbReference type="PROSITE" id="PS51203"/>
    </source>
</evidence>
<dbReference type="InterPro" id="IPR008978">
    <property type="entry name" value="HSP20-like_chaperone"/>
</dbReference>
<dbReference type="PANTHER" id="PTHR22932">
    <property type="entry name" value="TELOMERASE-BINDING PROTEIN P23 HSP90 CO-CHAPERONE"/>
    <property type="match status" value="1"/>
</dbReference>
<dbReference type="OrthoDB" id="1564555at2759"/>
<dbReference type="GO" id="GO:0006457">
    <property type="term" value="P:protein folding"/>
    <property type="evidence" value="ECO:0007669"/>
    <property type="project" value="TreeGrafter"/>
</dbReference>
<dbReference type="Pfam" id="PF04969">
    <property type="entry name" value="CS"/>
    <property type="match status" value="1"/>
</dbReference>
<feature type="compositionally biased region" description="Basic and acidic residues" evidence="2">
    <location>
        <begin position="143"/>
        <end position="155"/>
    </location>
</feature>
<dbReference type="GO" id="GO:0051131">
    <property type="term" value="P:chaperone-mediated protein complex assembly"/>
    <property type="evidence" value="ECO:0007669"/>
    <property type="project" value="TreeGrafter"/>
</dbReference>
<feature type="region of interest" description="Disordered" evidence="2">
    <location>
        <begin position="132"/>
        <end position="155"/>
    </location>
</feature>
<comment type="similarity">
    <text evidence="1">Belongs to the p23/wos2 family.</text>
</comment>
<comment type="caution">
    <text evidence="4">The sequence shown here is derived from an EMBL/GenBank/DDBJ whole genome shotgun (WGS) entry which is preliminary data.</text>
</comment>
<feature type="domain" description="CS" evidence="3">
    <location>
        <begin position="2"/>
        <end position="89"/>
    </location>
</feature>
<organism evidence="4 5">
    <name type="scientific">Apophysomyces ossiformis</name>
    <dbReference type="NCBI Taxonomy" id="679940"/>
    <lineage>
        <taxon>Eukaryota</taxon>
        <taxon>Fungi</taxon>
        <taxon>Fungi incertae sedis</taxon>
        <taxon>Mucoromycota</taxon>
        <taxon>Mucoromycotina</taxon>
        <taxon>Mucoromycetes</taxon>
        <taxon>Mucorales</taxon>
        <taxon>Mucorineae</taxon>
        <taxon>Mucoraceae</taxon>
        <taxon>Apophysomyces</taxon>
    </lineage>
</organism>
<dbReference type="Proteomes" id="UP000605846">
    <property type="component" value="Unassembled WGS sequence"/>
</dbReference>
<gene>
    <name evidence="4" type="ORF">EC973_006841</name>
</gene>
<evidence type="ECO:0000313" key="4">
    <source>
        <dbReference type="EMBL" id="KAF7727953.1"/>
    </source>
</evidence>
<evidence type="ECO:0000313" key="5">
    <source>
        <dbReference type="Proteomes" id="UP000605846"/>
    </source>
</evidence>
<dbReference type="InterPro" id="IPR045250">
    <property type="entry name" value="p23-like"/>
</dbReference>
<dbReference type="InterPro" id="IPR007052">
    <property type="entry name" value="CS_dom"/>
</dbReference>